<gene>
    <name evidence="1" type="ORF">MNBD_NITROSPINAE02-203</name>
</gene>
<accession>A0A3B1CL97</accession>
<reference evidence="1" key="1">
    <citation type="submission" date="2018-06" db="EMBL/GenBank/DDBJ databases">
        <authorList>
            <person name="Zhirakovskaya E."/>
        </authorList>
    </citation>
    <scope>NUCLEOTIDE SEQUENCE</scope>
</reference>
<evidence type="ECO:0000313" key="1">
    <source>
        <dbReference type="EMBL" id="VAX24754.1"/>
    </source>
</evidence>
<name>A0A3B1CL97_9ZZZZ</name>
<protein>
    <recommendedName>
        <fullName evidence="2">ParB/Sulfiredoxin domain-containing protein</fullName>
    </recommendedName>
</protein>
<dbReference type="EMBL" id="UOGE01000097">
    <property type="protein sequence ID" value="VAX24754.1"/>
    <property type="molecule type" value="Genomic_DNA"/>
</dbReference>
<dbReference type="AlphaFoldDB" id="A0A3B1CL97"/>
<organism evidence="1">
    <name type="scientific">hydrothermal vent metagenome</name>
    <dbReference type="NCBI Taxonomy" id="652676"/>
    <lineage>
        <taxon>unclassified sequences</taxon>
        <taxon>metagenomes</taxon>
        <taxon>ecological metagenomes</taxon>
    </lineage>
</organism>
<evidence type="ECO:0008006" key="2">
    <source>
        <dbReference type="Google" id="ProtNLM"/>
    </source>
</evidence>
<sequence length="161" mass="18085">MRHPSSIANGHHRVALAKRLGDVDMEAYILESKDGYTFEKARKVGAELNIMEGQGDIYDHAEYFRQEKGITREQAGSRKLQKSSFAVGRDLEGEAYAAFANKRITAAQAIGIATGAPKNEGVQATALVYLSRNPRATELETANFVRLENYHMKWFKYERSD</sequence>
<proteinExistence type="predicted"/>